<organism evidence="1 2">
    <name type="scientific">Pseudotamlana agarivorans</name>
    <dbReference type="NCBI Taxonomy" id="481183"/>
    <lineage>
        <taxon>Bacteria</taxon>
        <taxon>Pseudomonadati</taxon>
        <taxon>Bacteroidota</taxon>
        <taxon>Flavobacteriia</taxon>
        <taxon>Flavobacteriales</taxon>
        <taxon>Flavobacteriaceae</taxon>
        <taxon>Pseudotamlana</taxon>
    </lineage>
</organism>
<evidence type="ECO:0000313" key="1">
    <source>
        <dbReference type="EMBL" id="MBU2951489.1"/>
    </source>
</evidence>
<reference evidence="1" key="1">
    <citation type="submission" date="2021-05" db="EMBL/GenBank/DDBJ databases">
        <title>Draft genomes of bacteria isolated from model marine particles.</title>
        <authorList>
            <person name="Datta M.S."/>
            <person name="Schwartzman J.A."/>
            <person name="Enke T.N."/>
            <person name="Saavedra J."/>
            <person name="Cermak N."/>
            <person name="Cordero O.X."/>
        </authorList>
    </citation>
    <scope>NUCLEOTIDE SEQUENCE</scope>
    <source>
        <strain evidence="1">I2M19</strain>
    </source>
</reference>
<sequence length="653" mass="75330">MSKSLLLIFLLATIKFYSQENYNSESYKITLGDLSSKTFKKDSTANAFVIYEFGNSYVDKTNFRLTTEKKHKIKILNQEGFDQANIVIHLYNSDGGNSENVSEIIATTYNEFDGQVESTKLKEENIFKEVYDENHTIVKFTLPNIKPGSVLTYGYKITSPFMFKYHGWEFQGDIPKLYSQYNTSIPGYWDYHIKLVGGKKLAVNDSKIENTCLEVGRGGSADCTNSTYVMKDIPAFIEEDYSTTKQNYLARIDYELKTFTRADASVKHYTKSWKAVDKELRSDKDIGRQLRKSVDLEELLTPEIISETNPLKKAKAIYNYVQTHYMWNGDFKIFNDVSIKNLINSKSGNVSSINILLHNLLNESEIDAKPVFLSTRENGFPTILYPVLSDYNYLITRVTIGDKSYLLDATDKFLTFGQIPFRCLNQKGRLFDFKNESKWIDLKPNSKTATFVMAKFSLKENNQLVGKINMKQTGYHALSSKKTFFNNKDSYLNEIEDTHVNSEVLNFEAPKNNPNNPDFKANYELTHNLENIGGNIYLNPFLIKFFSENPFKLQERTYPIDFGYSDTYFYNMILDINNEYTIKELPKDVAFQLPNSTGSFVLSTKKVGSTINILFKINFNKPFYEPEYYDYLKEFMNLIVDAQNNSTILITKS</sequence>
<dbReference type="Proteomes" id="UP001647509">
    <property type="component" value="Unassembled WGS sequence"/>
</dbReference>
<name>A0ACC5UAZ8_9FLAO</name>
<proteinExistence type="predicted"/>
<keyword evidence="2" id="KW-1185">Reference proteome</keyword>
<protein>
    <submittedName>
        <fullName evidence="1">DUF3857 and transglutaminase domain-containing protein</fullName>
    </submittedName>
</protein>
<accession>A0ACC5UAZ8</accession>
<comment type="caution">
    <text evidence="1">The sequence shown here is derived from an EMBL/GenBank/DDBJ whole genome shotgun (WGS) entry which is preliminary data.</text>
</comment>
<gene>
    <name evidence="1" type="ORF">KO493_12355</name>
</gene>
<evidence type="ECO:0000313" key="2">
    <source>
        <dbReference type="Proteomes" id="UP001647509"/>
    </source>
</evidence>
<dbReference type="EMBL" id="JAHKPD010000018">
    <property type="protein sequence ID" value="MBU2951489.1"/>
    <property type="molecule type" value="Genomic_DNA"/>
</dbReference>